<evidence type="ECO:0000313" key="2">
    <source>
        <dbReference type="EMBL" id="SCM83744.1"/>
    </source>
</evidence>
<dbReference type="InterPro" id="IPR016181">
    <property type="entry name" value="Acyl_CoA_acyltransferase"/>
</dbReference>
<dbReference type="EMBL" id="FMJE01000007">
    <property type="protein sequence ID" value="SCM83744.1"/>
    <property type="molecule type" value="Genomic_DNA"/>
</dbReference>
<dbReference type="InterPro" id="IPR000182">
    <property type="entry name" value="GNAT_dom"/>
</dbReference>
<sequence length="142" mass="16617">MDNFLKRWALMYDSIGEGKTWILHDKDNKSIAGFFTLKCSSIPIYDEEMGEEPKNLPAIEISRFAIEKKYQDKHIGTTVFTAIIYLINKLKEEFVGVRLITLFAIPNPKVIHLYKNFEFVDDSEGMDISKEDPDLIFMYRRI</sequence>
<dbReference type="GO" id="GO:0016747">
    <property type="term" value="F:acyltransferase activity, transferring groups other than amino-acyl groups"/>
    <property type="evidence" value="ECO:0007669"/>
    <property type="project" value="InterPro"/>
</dbReference>
<dbReference type="Gene3D" id="3.40.630.30">
    <property type="match status" value="1"/>
</dbReference>
<protein>
    <recommendedName>
        <fullName evidence="1">N-acetyltransferase domain-containing protein</fullName>
    </recommendedName>
</protein>
<organism evidence="2">
    <name type="scientific">uncultured Sporomusa sp</name>
    <dbReference type="NCBI Taxonomy" id="307249"/>
    <lineage>
        <taxon>Bacteria</taxon>
        <taxon>Bacillati</taxon>
        <taxon>Bacillota</taxon>
        <taxon>Negativicutes</taxon>
        <taxon>Selenomonadales</taxon>
        <taxon>Sporomusaceae</taxon>
        <taxon>Sporomusa</taxon>
        <taxon>environmental samples</taxon>
    </lineage>
</organism>
<reference evidence="2" key="1">
    <citation type="submission" date="2016-08" db="EMBL/GenBank/DDBJ databases">
        <authorList>
            <person name="Seilhamer J.J."/>
        </authorList>
    </citation>
    <scope>NUCLEOTIDE SEQUENCE</scope>
    <source>
        <strain evidence="2">86</strain>
    </source>
</reference>
<dbReference type="AlphaFoldDB" id="A0A212M1P6"/>
<gene>
    <name evidence="2" type="ORF">KL86SPO_70602</name>
</gene>
<evidence type="ECO:0000259" key="1">
    <source>
        <dbReference type="Pfam" id="PF00583"/>
    </source>
</evidence>
<feature type="domain" description="N-acetyltransferase" evidence="1">
    <location>
        <begin position="17"/>
        <end position="119"/>
    </location>
</feature>
<name>A0A212M1P6_9FIRM</name>
<dbReference type="Pfam" id="PF00583">
    <property type="entry name" value="Acetyltransf_1"/>
    <property type="match status" value="1"/>
</dbReference>
<accession>A0A212M1P6</accession>
<dbReference type="SUPFAM" id="SSF55729">
    <property type="entry name" value="Acyl-CoA N-acyltransferases (Nat)"/>
    <property type="match status" value="1"/>
</dbReference>
<proteinExistence type="predicted"/>